<reference evidence="6" key="1">
    <citation type="submission" date="2021-03" db="EMBL/GenBank/DDBJ databases">
        <title>Sagittula salina sp. nov. strain M10.9X isolated from the marine waste.</title>
        <authorList>
            <person name="Satari L."/>
            <person name="Molina-Menor E."/>
            <person name="Vidal-Verdu A."/>
            <person name="Pascual J."/>
            <person name="Pereto J."/>
            <person name="Porcar M."/>
        </authorList>
    </citation>
    <scope>NUCLEOTIDE SEQUENCE</scope>
    <source>
        <strain evidence="6">M10.9X</strain>
    </source>
</reference>
<dbReference type="GO" id="GO:0046872">
    <property type="term" value="F:metal ion binding"/>
    <property type="evidence" value="ECO:0007669"/>
    <property type="project" value="UniProtKB-KW"/>
</dbReference>
<evidence type="ECO:0000313" key="6">
    <source>
        <dbReference type="EMBL" id="MBP0485091.1"/>
    </source>
</evidence>
<evidence type="ECO:0000256" key="3">
    <source>
        <dbReference type="ARBA" id="ARBA00022801"/>
    </source>
</evidence>
<evidence type="ECO:0000256" key="1">
    <source>
        <dbReference type="ARBA" id="ARBA00007749"/>
    </source>
</evidence>
<keyword evidence="2" id="KW-0479">Metal-binding</keyword>
<dbReference type="RefSeq" id="WP_209364019.1">
    <property type="nucleotide sequence ID" value="NZ_JAGISH010000023.1"/>
</dbReference>
<dbReference type="PANTHER" id="PTHR42978:SF6">
    <property type="entry name" value="QUORUM-QUENCHING LACTONASE YTNP-RELATED"/>
    <property type="match status" value="1"/>
</dbReference>
<dbReference type="EMBL" id="JAGISH010000023">
    <property type="protein sequence ID" value="MBP0485091.1"/>
    <property type="molecule type" value="Genomic_DNA"/>
</dbReference>
<organism evidence="6 7">
    <name type="scientific">Sagittula salina</name>
    <dbReference type="NCBI Taxonomy" id="2820268"/>
    <lineage>
        <taxon>Bacteria</taxon>
        <taxon>Pseudomonadati</taxon>
        <taxon>Pseudomonadota</taxon>
        <taxon>Alphaproteobacteria</taxon>
        <taxon>Rhodobacterales</taxon>
        <taxon>Roseobacteraceae</taxon>
        <taxon>Sagittula</taxon>
    </lineage>
</organism>
<dbReference type="CDD" id="cd07720">
    <property type="entry name" value="OPHC2-like_MBL-fold"/>
    <property type="match status" value="1"/>
</dbReference>
<gene>
    <name evidence="6" type="ORF">J5474_21695</name>
</gene>
<dbReference type="Proteomes" id="UP000675940">
    <property type="component" value="Unassembled WGS sequence"/>
</dbReference>
<proteinExistence type="inferred from homology"/>
<evidence type="ECO:0000313" key="7">
    <source>
        <dbReference type="Proteomes" id="UP000675940"/>
    </source>
</evidence>
<feature type="domain" description="Metallo-beta-lactamase" evidence="5">
    <location>
        <begin position="97"/>
        <end position="301"/>
    </location>
</feature>
<dbReference type="InterPro" id="IPR006311">
    <property type="entry name" value="TAT_signal"/>
</dbReference>
<dbReference type="PROSITE" id="PS51318">
    <property type="entry name" value="TAT"/>
    <property type="match status" value="1"/>
</dbReference>
<dbReference type="SMART" id="SM00849">
    <property type="entry name" value="Lactamase_B"/>
    <property type="match status" value="1"/>
</dbReference>
<dbReference type="SUPFAM" id="SSF56281">
    <property type="entry name" value="Metallo-hydrolase/oxidoreductase"/>
    <property type="match status" value="1"/>
</dbReference>
<keyword evidence="4" id="KW-0862">Zinc</keyword>
<dbReference type="GO" id="GO:0016787">
    <property type="term" value="F:hydrolase activity"/>
    <property type="evidence" value="ECO:0007669"/>
    <property type="project" value="UniProtKB-KW"/>
</dbReference>
<dbReference type="PANTHER" id="PTHR42978">
    <property type="entry name" value="QUORUM-QUENCHING LACTONASE YTNP-RELATED-RELATED"/>
    <property type="match status" value="1"/>
</dbReference>
<comment type="similarity">
    <text evidence="1">Belongs to the metallo-beta-lactamase superfamily.</text>
</comment>
<name>A0A940S3H7_9RHOB</name>
<dbReference type="Gene3D" id="3.60.15.10">
    <property type="entry name" value="Ribonuclease Z/Hydroxyacylglutathione hydrolase-like"/>
    <property type="match status" value="1"/>
</dbReference>
<dbReference type="Pfam" id="PF00753">
    <property type="entry name" value="Lactamase_B"/>
    <property type="match status" value="1"/>
</dbReference>
<dbReference type="InterPro" id="IPR051013">
    <property type="entry name" value="MBL_superfamily_lactonases"/>
</dbReference>
<accession>A0A940S3H7</accession>
<keyword evidence="7" id="KW-1185">Reference proteome</keyword>
<dbReference type="InterPro" id="IPR001279">
    <property type="entry name" value="Metallo-B-lactamas"/>
</dbReference>
<protein>
    <submittedName>
        <fullName evidence="6">MBL fold metallo-hydrolase</fullName>
    </submittedName>
</protein>
<evidence type="ECO:0000256" key="4">
    <source>
        <dbReference type="ARBA" id="ARBA00022833"/>
    </source>
</evidence>
<evidence type="ECO:0000256" key="2">
    <source>
        <dbReference type="ARBA" id="ARBA00022723"/>
    </source>
</evidence>
<dbReference type="AlphaFoldDB" id="A0A940S3H7"/>
<sequence length="327" mass="35355">MSIIRKAAGPSRREILTMAAAAPALILPAQVRAQELGAPATGNPSHFSFTLGEAKLTVVSDGSLQIPASGLGVNADPEEVKAFLESYFLSPEINYSHTNHLVVEIGEAKVLVDVGSGDRFLPTAGELMGNLSSAGIDPASITHVVITHAHPDHVWGIRDDFDEAILPDAEYFIGSGEHQFWLQDGLASRMPTEMQQFAVGAVNSLQTEGVDWTLLSNDGEVVPGVRVIDTPGHTPGHVSVVVESNGQQLIALGDSMNHAYMNFARPEWYNNFDMNGDLTVTTRQKLLDMAAADRMAVLGYHFPFPGVGHVMKDGEQYRFVPALWQWG</sequence>
<keyword evidence="3" id="KW-0378">Hydrolase</keyword>
<evidence type="ECO:0000259" key="5">
    <source>
        <dbReference type="SMART" id="SM00849"/>
    </source>
</evidence>
<dbReference type="InterPro" id="IPR036866">
    <property type="entry name" value="RibonucZ/Hydroxyglut_hydro"/>
</dbReference>
<comment type="caution">
    <text evidence="6">The sequence shown here is derived from an EMBL/GenBank/DDBJ whole genome shotgun (WGS) entry which is preliminary data.</text>
</comment>